<dbReference type="PROSITE" id="PS51257">
    <property type="entry name" value="PROKAR_LIPOPROTEIN"/>
    <property type="match status" value="1"/>
</dbReference>
<evidence type="ECO:0000256" key="1">
    <source>
        <dbReference type="ARBA" id="ARBA00022729"/>
    </source>
</evidence>
<dbReference type="Proteomes" id="UP001187221">
    <property type="component" value="Unassembled WGS sequence"/>
</dbReference>
<dbReference type="InterPro" id="IPR008334">
    <property type="entry name" value="5'-Nucleotdase_C"/>
</dbReference>
<feature type="chain" id="PRO_5044968683" evidence="2">
    <location>
        <begin position="18"/>
        <end position="615"/>
    </location>
</feature>
<accession>A0ABQ6P7H5</accession>
<proteinExistence type="inferred from homology"/>
<sequence length="615" mass="63800">MKSVRFSLVLATSLTLAACAGRAPHPLADTSASRPVATAPAAPHLVTVGIAAFNDFHGQLEPPRQSVEMPDGKGGTRQVPAGGAAWLASAIDAVRARYPNHLTVSAGDLTSASQVASSLYLDEPAVGVMNRIGIDFNAVGNHEFDRGRQELLRLQNGGCTQYTARKPCQLETFPGASYRYLAASTLDSQGHTLFPATGLKTFGQGADKVTIGVIGLTTRTTPTLVNPSGIAGLTFEDEAKAINAAIPTLKAQGADVIMVLIHEGGKQGSQAGQSPDPQGCAAMSGAILDIIPRLDPGVDLIVSGHTHEAYICDLGGKNAALDKGHPLLLTSAGLYGKMVTDITLQIDPATHHLVSRSAHNVIVQSQPYQSAKGMIEPDPQLPVFAPRADIAAYVGRYVVAAQAFANKPIGKVSGPAARVDDGPVPLGGSLGNLIADSQVAATRNAGAQIALTNPFGIRAALLPAADGAVTYGELYKIQPFNSVLITQTLTGAQLKAVLEQGFDDNGLHQALSPSSALHYTVDFNRPIGARVVRITIAGKPMVPGARYRVTVNNFLAMGGDTFTALADAAKAAKAAGEADPVQGESDLDALQAWIAAAPKRQIPAESRVTVIAAHP</sequence>
<keyword evidence="1 2" id="KW-0732">Signal</keyword>
<dbReference type="SUPFAM" id="SSF56300">
    <property type="entry name" value="Metallo-dependent phosphatases"/>
    <property type="match status" value="1"/>
</dbReference>
<dbReference type="Gene3D" id="3.60.21.10">
    <property type="match status" value="1"/>
</dbReference>
<dbReference type="EMBL" id="BTFW01000001">
    <property type="protein sequence ID" value="GMM61194.1"/>
    <property type="molecule type" value="Genomic_DNA"/>
</dbReference>
<dbReference type="InterPro" id="IPR029052">
    <property type="entry name" value="Metallo-depent_PP-like"/>
</dbReference>
<dbReference type="PANTHER" id="PTHR11575">
    <property type="entry name" value="5'-NUCLEOTIDASE-RELATED"/>
    <property type="match status" value="1"/>
</dbReference>
<dbReference type="InterPro" id="IPR004843">
    <property type="entry name" value="Calcineurin-like_PHP"/>
</dbReference>
<keyword evidence="2" id="KW-0547">Nucleotide-binding</keyword>
<dbReference type="Gene3D" id="3.90.780.10">
    <property type="entry name" value="5'-Nucleotidase, C-terminal domain"/>
    <property type="match status" value="1"/>
</dbReference>
<organism evidence="5 6">
    <name type="scientific">Novosphingobium pituita</name>
    <dbReference type="NCBI Taxonomy" id="3056842"/>
    <lineage>
        <taxon>Bacteria</taxon>
        <taxon>Pseudomonadati</taxon>
        <taxon>Pseudomonadota</taxon>
        <taxon>Alphaproteobacteria</taxon>
        <taxon>Sphingomonadales</taxon>
        <taxon>Sphingomonadaceae</taxon>
        <taxon>Novosphingobium</taxon>
    </lineage>
</organism>
<feature type="domain" description="5'-Nucleotidase C-terminal" evidence="4">
    <location>
        <begin position="428"/>
        <end position="566"/>
    </location>
</feature>
<dbReference type="InterPro" id="IPR006179">
    <property type="entry name" value="5_nucleotidase/apyrase"/>
</dbReference>
<comment type="caution">
    <text evidence="5">The sequence shown here is derived from an EMBL/GenBank/DDBJ whole genome shotgun (WGS) entry which is preliminary data.</text>
</comment>
<evidence type="ECO:0000256" key="2">
    <source>
        <dbReference type="RuleBase" id="RU362119"/>
    </source>
</evidence>
<reference evidence="5 6" key="1">
    <citation type="submission" date="2023-06" db="EMBL/GenBank/DDBJ databases">
        <title>Draft genome sequence of Novosphingobium sp. strain IK01.</title>
        <authorList>
            <person name="Hatamoto M."/>
            <person name="Ikarashi T."/>
            <person name="Yamaguchi T."/>
        </authorList>
    </citation>
    <scope>NUCLEOTIDE SEQUENCE [LARGE SCALE GENOMIC DNA]</scope>
    <source>
        <strain evidence="5 6">IK01</strain>
    </source>
</reference>
<name>A0ABQ6P7H5_9SPHN</name>
<dbReference type="PRINTS" id="PR01607">
    <property type="entry name" value="APYRASEFAMLY"/>
</dbReference>
<feature type="domain" description="Calcineurin-like phosphoesterase" evidence="3">
    <location>
        <begin position="50"/>
        <end position="308"/>
    </location>
</feature>
<keyword evidence="6" id="KW-1185">Reference proteome</keyword>
<protein>
    <submittedName>
        <fullName evidence="5">Bifunctional metallophosphatase/5'-nucleotidase</fullName>
    </submittedName>
</protein>
<dbReference type="PANTHER" id="PTHR11575:SF24">
    <property type="entry name" value="5'-NUCLEOTIDASE"/>
    <property type="match status" value="1"/>
</dbReference>
<dbReference type="Pfam" id="PF00149">
    <property type="entry name" value="Metallophos"/>
    <property type="match status" value="1"/>
</dbReference>
<dbReference type="InterPro" id="IPR036907">
    <property type="entry name" value="5'-Nucleotdase_C_sf"/>
</dbReference>
<evidence type="ECO:0000259" key="4">
    <source>
        <dbReference type="Pfam" id="PF02872"/>
    </source>
</evidence>
<dbReference type="SUPFAM" id="SSF55816">
    <property type="entry name" value="5'-nucleotidase (syn. UDP-sugar hydrolase), C-terminal domain"/>
    <property type="match status" value="1"/>
</dbReference>
<feature type="signal peptide" evidence="2">
    <location>
        <begin position="1"/>
        <end position="17"/>
    </location>
</feature>
<dbReference type="RefSeq" id="WP_317974904.1">
    <property type="nucleotide sequence ID" value="NZ_BTFW01000001.1"/>
</dbReference>
<dbReference type="Pfam" id="PF02872">
    <property type="entry name" value="5_nucleotid_C"/>
    <property type="match status" value="1"/>
</dbReference>
<comment type="similarity">
    <text evidence="2">Belongs to the 5'-nucleotidase family.</text>
</comment>
<evidence type="ECO:0000259" key="3">
    <source>
        <dbReference type="Pfam" id="PF00149"/>
    </source>
</evidence>
<evidence type="ECO:0000313" key="6">
    <source>
        <dbReference type="Proteomes" id="UP001187221"/>
    </source>
</evidence>
<keyword evidence="2" id="KW-0378">Hydrolase</keyword>
<gene>
    <name evidence="5" type="ORF">NUTIK01_19710</name>
</gene>
<evidence type="ECO:0000313" key="5">
    <source>
        <dbReference type="EMBL" id="GMM61194.1"/>
    </source>
</evidence>